<organism evidence="3 4">
    <name type="scientific">Paramecium primaurelia</name>
    <dbReference type="NCBI Taxonomy" id="5886"/>
    <lineage>
        <taxon>Eukaryota</taxon>
        <taxon>Sar</taxon>
        <taxon>Alveolata</taxon>
        <taxon>Ciliophora</taxon>
        <taxon>Intramacronucleata</taxon>
        <taxon>Oligohymenophorea</taxon>
        <taxon>Peniculida</taxon>
        <taxon>Parameciidae</taxon>
        <taxon>Paramecium</taxon>
    </lineage>
</organism>
<keyword evidence="1" id="KW-0175">Coiled coil</keyword>
<proteinExistence type="predicted"/>
<protein>
    <submittedName>
        <fullName evidence="3">Uncharacterized protein</fullName>
    </submittedName>
</protein>
<evidence type="ECO:0000313" key="4">
    <source>
        <dbReference type="Proteomes" id="UP000688137"/>
    </source>
</evidence>
<evidence type="ECO:0000256" key="2">
    <source>
        <dbReference type="SAM" id="Phobius"/>
    </source>
</evidence>
<dbReference type="AlphaFoldDB" id="A0A8S1JYU4"/>
<keyword evidence="2" id="KW-0472">Membrane</keyword>
<feature type="coiled-coil region" evidence="1">
    <location>
        <begin position="351"/>
        <end position="384"/>
    </location>
</feature>
<comment type="caution">
    <text evidence="3">The sequence shown here is derived from an EMBL/GenBank/DDBJ whole genome shotgun (WGS) entry which is preliminary data.</text>
</comment>
<evidence type="ECO:0000313" key="3">
    <source>
        <dbReference type="EMBL" id="CAD8046519.1"/>
    </source>
</evidence>
<gene>
    <name evidence="3" type="ORF">PPRIM_AZ9-3.1.T0100414</name>
</gene>
<keyword evidence="2" id="KW-0812">Transmembrane</keyword>
<keyword evidence="2" id="KW-1133">Transmembrane helix</keyword>
<dbReference type="Proteomes" id="UP000688137">
    <property type="component" value="Unassembled WGS sequence"/>
</dbReference>
<feature type="transmembrane region" description="Helical" evidence="2">
    <location>
        <begin position="203"/>
        <end position="221"/>
    </location>
</feature>
<name>A0A8S1JYU4_PARPR</name>
<keyword evidence="4" id="KW-1185">Reference proteome</keyword>
<accession>A0A8S1JYU4</accession>
<sequence length="570" mass="68034">MDFLNCQNTQCPEKYICLNEECYLAERKQIQCYQCLTKYHLNKNKVVKHMDDFIEIEQFINEIKKKQIRRTTFIQMIIQQAQDFSKNKIQEVQLSRNADLIKNATEKIEGETAKFLKFLSSTYLEQKFTFPYQNSFHAQYVKFYFENENQYQEDSNQKLATLFSSIDKYMQALDLDIRNIIKRSQQKLEVLEKKVTQFSKQSLYNKLLLLILILLFPYLFYLQMNQFELIKFYKQQEFNAQKQDYLIQDLLTLKDKFNILQQQHQYLLINQTEDISVLNQTVIQGIDSVSKLKLRFDTFKQSSTLNLEKNKIYFETRLEAIQNNLTYFLNSEVLLKSQIQNISSMLDFKTIKGQENKSEFEQQKKVKLEQLKRLKETVHQMKQENVMRKIIQLKNYIYSLLNFRPLIKIHKNLPKQTLKNFELIYDELFNKPILIYTMAQIQQKVFKYAGDNPLLCLGGLNLMNVDAIDLIACDFANDMLQPTFDSKKAIKSTHGDIYWYQVQESSFGFAPNENIQLLLCDDYDEESEYRLSYWYDLKTLSGGRRLGKELYLENSTKHRLQIYLLNPPFQ</sequence>
<evidence type="ECO:0000256" key="1">
    <source>
        <dbReference type="SAM" id="Coils"/>
    </source>
</evidence>
<dbReference type="EMBL" id="CAJJDM010000007">
    <property type="protein sequence ID" value="CAD8046519.1"/>
    <property type="molecule type" value="Genomic_DNA"/>
</dbReference>
<reference evidence="3" key="1">
    <citation type="submission" date="2021-01" db="EMBL/GenBank/DDBJ databases">
        <authorList>
            <consortium name="Genoscope - CEA"/>
            <person name="William W."/>
        </authorList>
    </citation>
    <scope>NUCLEOTIDE SEQUENCE</scope>
</reference>
<dbReference type="OMA" id="QNTQCPE"/>